<feature type="domain" description="Flagellar basal body rod protein N-terminal" evidence="7">
    <location>
        <begin position="8"/>
        <end position="35"/>
    </location>
</feature>
<reference evidence="11 12" key="1">
    <citation type="submission" date="2023-03" db="EMBL/GenBank/DDBJ databases">
        <title>Novel Species.</title>
        <authorList>
            <person name="Ma S."/>
        </authorList>
    </citation>
    <scope>NUCLEOTIDE SEQUENCE [LARGE SCALE GENOMIC DNA]</scope>
    <source>
        <strain evidence="11 12">B11</strain>
    </source>
</reference>
<comment type="subcellular location">
    <subcellularLocation>
        <location evidence="1 5">Bacterial flagellum basal body</location>
    </subcellularLocation>
</comment>
<sequence length="408" mass="42147">MMRSLFAGVSGLKNHQTRMDVIGNNIANVNTVAFKASRVTFEDILSQTIEGARSPEAGGLGGVNPKQVGLGTAISSIDTIFTAGSLQTTDNPTDFAIQGSGFFVVSDGEQNYYTRDGAMKTSADGALVNSNGYRLQGWMADSSGNIDTTQALQDIIIPVGTQMSPKATGNVGLEGNLDANAATGDSYFTSVQVYDSLGNVHNLTITFEKTANPNEWTWEATLDGGAPSSGGSGTLAFDPATGEVSSGGTGSATFTITGAEDLNLNLDFSILTQFGSPSTAYVASQDGYEAGSLDMVTTDSSGVITGIFTNGQSKPLAQIALATFSNPAGLLRVGGNLFQISNNSGLPSVGPAGSGGRGSIAVGALEMSNVDLAQEFTSMIVTQRGFQANSKVITTSDEMLQDLINIKR</sequence>
<accession>A0ABZ2YDY3</accession>
<protein>
    <recommendedName>
        <fullName evidence="3 5">Flagellar hook protein FlgE</fullName>
    </recommendedName>
</protein>
<keyword evidence="11" id="KW-0282">Flagellum</keyword>
<dbReference type="PANTHER" id="PTHR30435:SF1">
    <property type="entry name" value="FLAGELLAR HOOK PROTEIN FLGE"/>
    <property type="match status" value="1"/>
</dbReference>
<dbReference type="InterPro" id="IPR020013">
    <property type="entry name" value="Flagellar_FlgE/F/G"/>
</dbReference>
<dbReference type="PANTHER" id="PTHR30435">
    <property type="entry name" value="FLAGELLAR PROTEIN"/>
    <property type="match status" value="1"/>
</dbReference>
<keyword evidence="11" id="KW-0966">Cell projection</keyword>
<proteinExistence type="inferred from homology"/>
<dbReference type="NCBIfam" id="TIGR03506">
    <property type="entry name" value="FlgEFG_subfam"/>
    <property type="match status" value="1"/>
</dbReference>
<feature type="domain" description="Flagellar hook protein FlgE/F/G-like D1" evidence="10">
    <location>
        <begin position="96"/>
        <end position="160"/>
    </location>
</feature>
<keyword evidence="4 5" id="KW-0975">Bacterial flagellum</keyword>
<dbReference type="Pfam" id="PF07559">
    <property type="entry name" value="FlgE_D2"/>
    <property type="match status" value="1"/>
</dbReference>
<dbReference type="InterPro" id="IPR010930">
    <property type="entry name" value="Flg_bb/hook_C_dom"/>
</dbReference>
<dbReference type="InterPro" id="IPR037058">
    <property type="entry name" value="Falgellar_hook_FlgE_sf"/>
</dbReference>
<evidence type="ECO:0000259" key="7">
    <source>
        <dbReference type="Pfam" id="PF00460"/>
    </source>
</evidence>
<dbReference type="InterPro" id="IPR001444">
    <property type="entry name" value="Flag_bb_rod_N"/>
</dbReference>
<evidence type="ECO:0000256" key="1">
    <source>
        <dbReference type="ARBA" id="ARBA00004117"/>
    </source>
</evidence>
<evidence type="ECO:0000259" key="8">
    <source>
        <dbReference type="Pfam" id="PF06429"/>
    </source>
</evidence>
<feature type="region of interest" description="Disordered" evidence="6">
    <location>
        <begin position="228"/>
        <end position="247"/>
    </location>
</feature>
<dbReference type="InterPro" id="IPR037925">
    <property type="entry name" value="FlgE/F/G-like"/>
</dbReference>
<dbReference type="RefSeq" id="WP_369018086.1">
    <property type="nucleotide sequence ID" value="NZ_CP121689.1"/>
</dbReference>
<dbReference type="Pfam" id="PF22692">
    <property type="entry name" value="LlgE_F_G_D1"/>
    <property type="match status" value="1"/>
</dbReference>
<evidence type="ECO:0000256" key="2">
    <source>
        <dbReference type="ARBA" id="ARBA00009677"/>
    </source>
</evidence>
<evidence type="ECO:0000313" key="11">
    <source>
        <dbReference type="EMBL" id="WZL75933.1"/>
    </source>
</evidence>
<dbReference type="Pfam" id="PF00460">
    <property type="entry name" value="Flg_bb_rod"/>
    <property type="match status" value="1"/>
</dbReference>
<dbReference type="Gene3D" id="2.60.98.20">
    <property type="entry name" value="Flagellar hook protein FlgE"/>
    <property type="match status" value="1"/>
</dbReference>
<keyword evidence="11" id="KW-0969">Cilium</keyword>
<evidence type="ECO:0000259" key="9">
    <source>
        <dbReference type="Pfam" id="PF07559"/>
    </source>
</evidence>
<dbReference type="InterPro" id="IPR019776">
    <property type="entry name" value="Flagellar_basal_body_rod_CS"/>
</dbReference>
<dbReference type="Proteomes" id="UP001461341">
    <property type="component" value="Chromosome"/>
</dbReference>
<gene>
    <name evidence="11" type="ORF">QBE54_10170</name>
</gene>
<evidence type="ECO:0000256" key="5">
    <source>
        <dbReference type="RuleBase" id="RU362116"/>
    </source>
</evidence>
<keyword evidence="12" id="KW-1185">Reference proteome</keyword>
<feature type="domain" description="Flagellar hook protein FlgE D2" evidence="9">
    <location>
        <begin position="178"/>
        <end position="288"/>
    </location>
</feature>
<dbReference type="Pfam" id="PF06429">
    <property type="entry name" value="Flg_bbr_C"/>
    <property type="match status" value="1"/>
</dbReference>
<comment type="function">
    <text evidence="5">A flexible structure which links the flagellar filament to the drive apparatus in the basal body.</text>
</comment>
<dbReference type="InterPro" id="IPR053967">
    <property type="entry name" value="LlgE_F_G-like_D1"/>
</dbReference>
<organism evidence="11 12">
    <name type="scientific">Thermatribacter velox</name>
    <dbReference type="NCBI Taxonomy" id="3039681"/>
    <lineage>
        <taxon>Bacteria</taxon>
        <taxon>Pseudomonadati</taxon>
        <taxon>Atribacterota</taxon>
        <taxon>Atribacteria</taxon>
        <taxon>Atribacterales</taxon>
        <taxon>Thermatribacteraceae</taxon>
        <taxon>Thermatribacter</taxon>
    </lineage>
</organism>
<evidence type="ECO:0000256" key="6">
    <source>
        <dbReference type="SAM" id="MobiDB-lite"/>
    </source>
</evidence>
<comment type="similarity">
    <text evidence="2 5">Belongs to the flagella basal body rod proteins family.</text>
</comment>
<evidence type="ECO:0000256" key="3">
    <source>
        <dbReference type="ARBA" id="ARBA00019015"/>
    </source>
</evidence>
<evidence type="ECO:0000259" key="10">
    <source>
        <dbReference type="Pfam" id="PF22692"/>
    </source>
</evidence>
<dbReference type="InterPro" id="IPR011491">
    <property type="entry name" value="FlgE_D2"/>
</dbReference>
<dbReference type="PROSITE" id="PS00588">
    <property type="entry name" value="FLAGELLA_BB_ROD"/>
    <property type="match status" value="1"/>
</dbReference>
<evidence type="ECO:0000256" key="4">
    <source>
        <dbReference type="ARBA" id="ARBA00023143"/>
    </source>
</evidence>
<dbReference type="EMBL" id="CP121689">
    <property type="protein sequence ID" value="WZL75933.1"/>
    <property type="molecule type" value="Genomic_DNA"/>
</dbReference>
<evidence type="ECO:0000313" key="12">
    <source>
        <dbReference type="Proteomes" id="UP001461341"/>
    </source>
</evidence>
<feature type="domain" description="Flagellar basal-body/hook protein C-terminal" evidence="8">
    <location>
        <begin position="363"/>
        <end position="406"/>
    </location>
</feature>
<name>A0ABZ2YDY3_9BACT</name>
<dbReference type="SUPFAM" id="SSF117143">
    <property type="entry name" value="Flagellar hook protein flgE"/>
    <property type="match status" value="1"/>
</dbReference>